<evidence type="ECO:0000256" key="1">
    <source>
        <dbReference type="ARBA" id="ARBA00022801"/>
    </source>
</evidence>
<keyword evidence="3" id="KW-0443">Lipid metabolism</keyword>
<evidence type="ECO:0000256" key="5">
    <source>
        <dbReference type="SAM" id="SignalP"/>
    </source>
</evidence>
<proteinExistence type="predicted"/>
<gene>
    <name evidence="6" type="ORF">JK359_08955</name>
</gene>
<keyword evidence="2" id="KW-0442">Lipid degradation</keyword>
<dbReference type="RefSeq" id="WP_201833700.1">
    <property type="nucleotide sequence ID" value="NZ_JAERRK010000003.1"/>
</dbReference>
<evidence type="ECO:0000256" key="3">
    <source>
        <dbReference type="ARBA" id="ARBA00023098"/>
    </source>
</evidence>
<dbReference type="Pfam" id="PF03403">
    <property type="entry name" value="PAF-AH_p_II"/>
    <property type="match status" value="1"/>
</dbReference>
<evidence type="ECO:0000313" key="7">
    <source>
        <dbReference type="Proteomes" id="UP000661858"/>
    </source>
</evidence>
<reference evidence="6" key="1">
    <citation type="submission" date="2021-01" db="EMBL/GenBank/DDBJ databases">
        <title>WGS of actinomycetes isolated from Thailand.</title>
        <authorList>
            <person name="Thawai C."/>
        </authorList>
    </citation>
    <scope>NUCLEOTIDE SEQUENCE</scope>
    <source>
        <strain evidence="6">RCU-197</strain>
    </source>
</reference>
<dbReference type="Proteomes" id="UP000661858">
    <property type="component" value="Unassembled WGS sequence"/>
</dbReference>
<dbReference type="AlphaFoldDB" id="A0A937EHF7"/>
<evidence type="ECO:0000256" key="2">
    <source>
        <dbReference type="ARBA" id="ARBA00022963"/>
    </source>
</evidence>
<keyword evidence="1 6" id="KW-0378">Hydrolase</keyword>
<feature type="chain" id="PRO_5037566418" evidence="5">
    <location>
        <begin position="34"/>
        <end position="456"/>
    </location>
</feature>
<keyword evidence="5" id="KW-0732">Signal</keyword>
<evidence type="ECO:0000313" key="6">
    <source>
        <dbReference type="EMBL" id="MBL1082109.1"/>
    </source>
</evidence>
<evidence type="ECO:0000256" key="4">
    <source>
        <dbReference type="SAM" id="MobiDB-lite"/>
    </source>
</evidence>
<sequence>MNLSRVLSRQTAVAALVVVAALYPPLLAPAAFAAPPPASGFAAQAPASVSAAPPAASVPADPSAASVPADPSAASVPAAPSPAFVSAAQAPASALAVQVPASARAAARAAEAPAGLPRPTGPHAVGRATLHLTDSARRDPWVPAAGARQLMVSVFYPARPGTGGPTASYMTPEEARLLLRAKAPDSTVPAEALSGIGTWSRPGARPAHGRYPLVVLSPGFTLPRATLTGLAEDLASRGYVVAVVDHLYETTGTTLPGGRTVPCAICDEPPAGGYPAVAKSRAADLSFVLDRLTGSRPAWRYARMIDPARIGMAGHSIGGAATAATMAADPRVRAGANMDGTFFAPVSEGGLGGRPFLLLGQVSGLQDQTWNEAWAHLDGWKRWVTVAGADHGTFTDAPVVTELLGVAEPDVLSGARSEAITRAYLAAFFDRHLKGNPRPLLDGPSARYPEVSVRLP</sequence>
<protein>
    <submittedName>
        <fullName evidence="6">Alpha/beta hydrolase</fullName>
    </submittedName>
</protein>
<feature type="signal peptide" evidence="5">
    <location>
        <begin position="1"/>
        <end position="33"/>
    </location>
</feature>
<organism evidence="6 7">
    <name type="scientific">Streptomyces actinomycinicus</name>
    <dbReference type="NCBI Taxonomy" id="1695166"/>
    <lineage>
        <taxon>Bacteria</taxon>
        <taxon>Bacillati</taxon>
        <taxon>Actinomycetota</taxon>
        <taxon>Actinomycetes</taxon>
        <taxon>Kitasatosporales</taxon>
        <taxon>Streptomycetaceae</taxon>
        <taxon>Streptomyces</taxon>
    </lineage>
</organism>
<dbReference type="SUPFAM" id="SSF53474">
    <property type="entry name" value="alpha/beta-Hydrolases"/>
    <property type="match status" value="1"/>
</dbReference>
<dbReference type="EMBL" id="JAERRK010000003">
    <property type="protein sequence ID" value="MBL1082109.1"/>
    <property type="molecule type" value="Genomic_DNA"/>
</dbReference>
<keyword evidence="7" id="KW-1185">Reference proteome</keyword>
<name>A0A937EHF7_9ACTN</name>
<dbReference type="GO" id="GO:0016042">
    <property type="term" value="P:lipid catabolic process"/>
    <property type="evidence" value="ECO:0007669"/>
    <property type="project" value="UniProtKB-KW"/>
</dbReference>
<dbReference type="PANTHER" id="PTHR10272">
    <property type="entry name" value="PLATELET-ACTIVATING FACTOR ACETYLHYDROLASE"/>
    <property type="match status" value="1"/>
</dbReference>
<dbReference type="InterPro" id="IPR029058">
    <property type="entry name" value="AB_hydrolase_fold"/>
</dbReference>
<feature type="region of interest" description="Disordered" evidence="4">
    <location>
        <begin position="52"/>
        <end position="72"/>
    </location>
</feature>
<dbReference type="PANTHER" id="PTHR10272:SF0">
    <property type="entry name" value="PLATELET-ACTIVATING FACTOR ACETYLHYDROLASE"/>
    <property type="match status" value="1"/>
</dbReference>
<dbReference type="Gene3D" id="3.40.50.1820">
    <property type="entry name" value="alpha/beta hydrolase"/>
    <property type="match status" value="1"/>
</dbReference>
<dbReference type="GO" id="GO:0003847">
    <property type="term" value="F:1-alkyl-2-acetylglycerophosphocholine esterase activity"/>
    <property type="evidence" value="ECO:0007669"/>
    <property type="project" value="TreeGrafter"/>
</dbReference>
<accession>A0A937EHF7</accession>
<comment type="caution">
    <text evidence="6">The sequence shown here is derived from an EMBL/GenBank/DDBJ whole genome shotgun (WGS) entry which is preliminary data.</text>
</comment>